<comment type="caution">
    <text evidence="1">The sequence shown here is derived from an EMBL/GenBank/DDBJ whole genome shotgun (WGS) entry which is preliminary data.</text>
</comment>
<protein>
    <submittedName>
        <fullName evidence="1">Uncharacterized protein</fullName>
    </submittedName>
</protein>
<name>A0ACB9BST0_9ASTR</name>
<dbReference type="EMBL" id="CM042039">
    <property type="protein sequence ID" value="KAI3725089.1"/>
    <property type="molecule type" value="Genomic_DNA"/>
</dbReference>
<keyword evidence="2" id="KW-1185">Reference proteome</keyword>
<reference evidence="1 2" key="2">
    <citation type="journal article" date="2022" name="Mol. Ecol. Resour.">
        <title>The genomes of chicory, endive, great burdock and yacon provide insights into Asteraceae paleo-polyploidization history and plant inulin production.</title>
        <authorList>
            <person name="Fan W."/>
            <person name="Wang S."/>
            <person name="Wang H."/>
            <person name="Wang A."/>
            <person name="Jiang F."/>
            <person name="Liu H."/>
            <person name="Zhao H."/>
            <person name="Xu D."/>
            <person name="Zhang Y."/>
        </authorList>
    </citation>
    <scope>NUCLEOTIDE SEQUENCE [LARGE SCALE GENOMIC DNA]</scope>
    <source>
        <strain evidence="2">cv. Yunnan</strain>
        <tissue evidence="1">Leaves</tissue>
    </source>
</reference>
<reference evidence="2" key="1">
    <citation type="journal article" date="2022" name="Mol. Ecol. Resour.">
        <title>The genomes of chicory, endive, great burdock and yacon provide insights into Asteraceae palaeo-polyploidization history and plant inulin production.</title>
        <authorList>
            <person name="Fan W."/>
            <person name="Wang S."/>
            <person name="Wang H."/>
            <person name="Wang A."/>
            <person name="Jiang F."/>
            <person name="Liu H."/>
            <person name="Zhao H."/>
            <person name="Xu D."/>
            <person name="Zhang Y."/>
        </authorList>
    </citation>
    <scope>NUCLEOTIDE SEQUENCE [LARGE SCALE GENOMIC DNA]</scope>
    <source>
        <strain evidence="2">cv. Yunnan</strain>
    </source>
</reference>
<dbReference type="Proteomes" id="UP001056120">
    <property type="component" value="Linkage Group LG22"/>
</dbReference>
<gene>
    <name evidence="1" type="ORF">L1987_64864</name>
</gene>
<accession>A0ACB9BST0</accession>
<proteinExistence type="predicted"/>
<evidence type="ECO:0000313" key="2">
    <source>
        <dbReference type="Proteomes" id="UP001056120"/>
    </source>
</evidence>
<evidence type="ECO:0000313" key="1">
    <source>
        <dbReference type="EMBL" id="KAI3725089.1"/>
    </source>
</evidence>
<organism evidence="1 2">
    <name type="scientific">Smallanthus sonchifolius</name>
    <dbReference type="NCBI Taxonomy" id="185202"/>
    <lineage>
        <taxon>Eukaryota</taxon>
        <taxon>Viridiplantae</taxon>
        <taxon>Streptophyta</taxon>
        <taxon>Embryophyta</taxon>
        <taxon>Tracheophyta</taxon>
        <taxon>Spermatophyta</taxon>
        <taxon>Magnoliopsida</taxon>
        <taxon>eudicotyledons</taxon>
        <taxon>Gunneridae</taxon>
        <taxon>Pentapetalae</taxon>
        <taxon>asterids</taxon>
        <taxon>campanulids</taxon>
        <taxon>Asterales</taxon>
        <taxon>Asteraceae</taxon>
        <taxon>Asteroideae</taxon>
        <taxon>Heliantheae alliance</taxon>
        <taxon>Millerieae</taxon>
        <taxon>Smallanthus</taxon>
    </lineage>
</organism>
<sequence length="160" mass="18244">MASEGFTVKNAAALSGPPRDLVSASIDNDLRMSFSHQKSYVVIMVQDRPKALQDLLVEDACKIWTYGKRLIERHNCFAKSTLTTRCVCSEIRFSIKQLLVRKAKNTYHWRGLGSIPKALEQLQEECFRNNDEHIDVKSGKVSAEKNMRESPTIVLPYRTK</sequence>